<comment type="caution">
    <text evidence="1">The sequence shown here is derived from an EMBL/GenBank/DDBJ whole genome shotgun (WGS) entry which is preliminary data.</text>
</comment>
<dbReference type="AlphaFoldDB" id="A0A951IUG2"/>
<accession>A0A951IUG2</accession>
<keyword evidence="2" id="KW-1185">Reference proteome</keyword>
<evidence type="ECO:0000313" key="1">
    <source>
        <dbReference type="EMBL" id="MBW3466679.1"/>
    </source>
</evidence>
<evidence type="ECO:0000313" key="2">
    <source>
        <dbReference type="Proteomes" id="UP000727490"/>
    </source>
</evidence>
<organism evidence="1 2">
    <name type="scientific">Arthrospiribacter ruber</name>
    <dbReference type="NCBI Taxonomy" id="2487934"/>
    <lineage>
        <taxon>Bacteria</taxon>
        <taxon>Pseudomonadati</taxon>
        <taxon>Bacteroidota</taxon>
        <taxon>Cytophagia</taxon>
        <taxon>Cytophagales</taxon>
        <taxon>Cyclobacteriaceae</taxon>
        <taxon>Arthrospiribacter</taxon>
    </lineage>
</organism>
<sequence length="1101" mass="123601">MPINNNPAEFSFLPWLRYGLGNQITEEDSLGGNLPASPVLDRPEVQVAFDIEASKKGATAPSNPSNTISKTVKIQGPGDVLGIDPKMVIRTNPKKGVENFEIENLAYVEFFEEDLPWRFTPAKPKNNKLRPWMSLIVLKEDEFEVIAHGNQQLPYLKINLEVDLSQVFGSERDTWAFAHVHVFEKLQSSNPSSAQLQAELQKSPNAAIARIICPRRLEENIRYQAFLIPTFETGRLAGLKQDTQSTPAQLSSWNTASFSSNHHRDFPFYYNWTFKTGAEGTFESLARKLKVVGSEDIAPVRLADIQDIGYDIEVDDKFSTIQIEGALKTPGFQIDPWPQGGNTTERNALKDKVQKIINLNEDLQASNNEGLLGESNKSIFYTQDFVEDPIITPPLYGKWHALKNKADKNMSDWVDEVNLHPSYRAAAGLGTRTVMKHQEYFMELAWEQIGQINEANQKIIENELMRTTAKCIFEKNLNKMSEMSLLSTSANSLKQIKVEKSAALSAAQSIKNSKIPNSLSSGNFIKVANNFTPTAVMSGDGTDGAHEILTNVTLKRANSSETVAGLSPITPAPAKKEPLIAVSAEKVVHSLNFLLNSIPKTEIELVAEVIEEMTGNASFFNLENVKNKLFEKFPEDTHPRIANIVNGIRKVELLQAEKQQSLVFTYATQFLTGTNPPPNILAEITVESSVFKNHISNSFNEAEFSSIRFKSQQVTEEPSSVMFFSKFLVVQQQFSFVETFQNTLLNNVSFKQAHFTPKILPALQLEDFSSKLKNRLFPINNFQRKLNSEIKGNHQNLEKPIMAYPRFPFPVYNFLEEISQEYIVPNISQVPVDSILLMEVNQKFIESYILGMNHEMSRELLWREFPTDLRGSYFRHFWEYDNNPFAIVDENLPPVEFMEALKTFQDSNADVKELHLWKNPGAGGKLKKLGENGRSGLGIVLLVKGDLFRKYPNTLVYAQKGTKSGNSIVLSEYNASSASWPVIKGHMEPDIYFFGFDLSVAQVKSGDGYFFVFREIPGQVSFGLDAFSSPAPSLSSWNNFNWAHMGADPKQVKIYQNPKTLTGSPPAGEPIWNLDSNAADIASILYQSPILFAKHANNLLI</sequence>
<dbReference type="Proteomes" id="UP000727490">
    <property type="component" value="Unassembled WGS sequence"/>
</dbReference>
<name>A0A951IUG2_9BACT</name>
<proteinExistence type="predicted"/>
<gene>
    <name evidence="1" type="ORF">EGN73_02465</name>
</gene>
<reference evidence="1 2" key="1">
    <citation type="journal article" date="2020" name="Syst. Appl. Microbiol.">
        <title>Arthrospiribacter ruber gen. nov., sp. nov., a novel bacterium isolated from Arthrospira cultures.</title>
        <authorList>
            <person name="Waleron M."/>
            <person name="Misztak A."/>
            <person name="Waleron M.M."/>
            <person name="Furmaniak M."/>
            <person name="Mrozik A."/>
            <person name="Waleron K."/>
        </authorList>
    </citation>
    <scope>NUCLEOTIDE SEQUENCE [LARGE SCALE GENOMIC DNA]</scope>
    <source>
        <strain evidence="1 2">DPMB0001</strain>
    </source>
</reference>
<dbReference type="RefSeq" id="WP_219286766.1">
    <property type="nucleotide sequence ID" value="NZ_RPHB01000001.1"/>
</dbReference>
<dbReference type="EMBL" id="RPHB01000001">
    <property type="protein sequence ID" value="MBW3466679.1"/>
    <property type="molecule type" value="Genomic_DNA"/>
</dbReference>
<protein>
    <submittedName>
        <fullName evidence="1">Uncharacterized protein</fullName>
    </submittedName>
</protein>